<dbReference type="PIRSF" id="PIRSF001365">
    <property type="entry name" value="DHDPS"/>
    <property type="match status" value="1"/>
</dbReference>
<keyword evidence="9" id="KW-1185">Reference proteome</keyword>
<dbReference type="GO" id="GO:0047448">
    <property type="term" value="F:5-dehydro-4-deoxyglucarate dehydratase activity"/>
    <property type="evidence" value="ECO:0007669"/>
    <property type="project" value="UniProtKB-EC"/>
</dbReference>
<dbReference type="Gene3D" id="3.20.20.70">
    <property type="entry name" value="Aldolase class I"/>
    <property type="match status" value="1"/>
</dbReference>
<dbReference type="NCBIfam" id="TIGR03249">
    <property type="entry name" value="KdgD"/>
    <property type="match status" value="1"/>
</dbReference>
<dbReference type="PANTHER" id="PTHR12128:SF19">
    <property type="entry name" value="5-DEHYDRO-4-DEOXYGLUCARATE DEHYDRATASE 2-RELATED"/>
    <property type="match status" value="1"/>
</dbReference>
<dbReference type="PANTHER" id="PTHR12128">
    <property type="entry name" value="DIHYDRODIPICOLINATE SYNTHASE"/>
    <property type="match status" value="1"/>
</dbReference>
<comment type="catalytic activity">
    <reaction evidence="1">
        <text>5-dehydro-4-deoxy-D-glucarate + H(+) = 2,5-dioxopentanoate + CO2 + H2O</text>
        <dbReference type="Rhea" id="RHEA:24608"/>
        <dbReference type="ChEBI" id="CHEBI:15377"/>
        <dbReference type="ChEBI" id="CHEBI:15378"/>
        <dbReference type="ChEBI" id="CHEBI:16526"/>
        <dbReference type="ChEBI" id="CHEBI:42819"/>
        <dbReference type="ChEBI" id="CHEBI:58136"/>
        <dbReference type="EC" id="4.2.1.41"/>
    </reaction>
</comment>
<comment type="similarity">
    <text evidence="3 7">Belongs to the DapA family.</text>
</comment>
<evidence type="ECO:0000313" key="8">
    <source>
        <dbReference type="EMBL" id="MDN4492771.1"/>
    </source>
</evidence>
<evidence type="ECO:0000256" key="3">
    <source>
        <dbReference type="ARBA" id="ARBA00007592"/>
    </source>
</evidence>
<dbReference type="EC" id="4.2.1.41" evidence="4 6"/>
<dbReference type="RefSeq" id="WP_301136936.1">
    <property type="nucleotide sequence ID" value="NZ_JAUHTQ010000002.1"/>
</dbReference>
<dbReference type="InterPro" id="IPR017655">
    <property type="entry name" value="Dehydro-deoxyglucarate_dehyd"/>
</dbReference>
<dbReference type="NCBIfam" id="NF002958">
    <property type="entry name" value="PRK03620.1"/>
    <property type="match status" value="1"/>
</dbReference>
<evidence type="ECO:0000256" key="4">
    <source>
        <dbReference type="ARBA" id="ARBA00011979"/>
    </source>
</evidence>
<keyword evidence="5 7" id="KW-0456">Lyase</keyword>
<evidence type="ECO:0000313" key="9">
    <source>
        <dbReference type="Proteomes" id="UP001172743"/>
    </source>
</evidence>
<comment type="pathway">
    <text evidence="2">Carbohydrate acid metabolism; D-glucarate degradation; 2,5-dioxopentanoate from D-glucarate: step 2/2.</text>
</comment>
<evidence type="ECO:0000256" key="6">
    <source>
        <dbReference type="NCBIfam" id="TIGR03249"/>
    </source>
</evidence>
<reference evidence="8" key="1">
    <citation type="submission" date="2023-07" db="EMBL/GenBank/DDBJ databases">
        <title>Ureibacillus sp. isolated from freshwater well.</title>
        <authorList>
            <person name="Kirdat K."/>
            <person name="Bhatt A."/>
            <person name="Teware R."/>
            <person name="Bhavsar Y."/>
            <person name="Yadav A."/>
        </authorList>
    </citation>
    <scope>NUCLEOTIDE SEQUENCE</scope>
    <source>
        <strain evidence="8">BA0131</strain>
    </source>
</reference>
<gene>
    <name evidence="8" type="primary">kdgD</name>
    <name evidence="8" type="ORF">QYB95_04390</name>
</gene>
<evidence type="ECO:0000256" key="7">
    <source>
        <dbReference type="PIRNR" id="PIRNR001365"/>
    </source>
</evidence>
<accession>A0ABT8GMZ4</accession>
<dbReference type="Pfam" id="PF00701">
    <property type="entry name" value="DHDPS"/>
    <property type="match status" value="1"/>
</dbReference>
<dbReference type="InterPro" id="IPR013785">
    <property type="entry name" value="Aldolase_TIM"/>
</dbReference>
<evidence type="ECO:0000256" key="5">
    <source>
        <dbReference type="ARBA" id="ARBA00023239"/>
    </source>
</evidence>
<sequence>MQTREIPRGILGFPVTPMNDDLSIDYVAFQRNVEFLIENGLESVFIACGAGELHAIDNEEYEQLIIKAKEVVNGRVPIYTGVGGNITAALQQTKLSAKHQVDGYLILPPYLIEPSQDGIYEYVKTIAESTELNAIVYQRDNCTLTVDTLKKLAEIPQLKGFKDGVGNIEVNVEFTQALGDRFVWINGMPLAEVTMPTYVHIGYDTYSSAISNYIPYVSKQYFEALQNGDKQKVSEIYEDIIFPIHNIRRQKKGYAVSLIKAGMQIVGLPVSTNVRPPIAPVEPEHYEALKAIIAKAEEKYGNLKGDGSYVSN</sequence>
<name>A0ABT8GMZ4_9BACL</name>
<dbReference type="EMBL" id="JAUHTQ010000002">
    <property type="protein sequence ID" value="MDN4492771.1"/>
    <property type="molecule type" value="Genomic_DNA"/>
</dbReference>
<organism evidence="8 9">
    <name type="scientific">Ureibacillus aquaedulcis</name>
    <dbReference type="NCBI Taxonomy" id="3058421"/>
    <lineage>
        <taxon>Bacteria</taxon>
        <taxon>Bacillati</taxon>
        <taxon>Bacillota</taxon>
        <taxon>Bacilli</taxon>
        <taxon>Bacillales</taxon>
        <taxon>Caryophanaceae</taxon>
        <taxon>Ureibacillus</taxon>
    </lineage>
</organism>
<dbReference type="SMART" id="SM01130">
    <property type="entry name" value="DHDPS"/>
    <property type="match status" value="1"/>
</dbReference>
<dbReference type="Proteomes" id="UP001172743">
    <property type="component" value="Unassembled WGS sequence"/>
</dbReference>
<evidence type="ECO:0000256" key="2">
    <source>
        <dbReference type="ARBA" id="ARBA00004983"/>
    </source>
</evidence>
<evidence type="ECO:0000256" key="1">
    <source>
        <dbReference type="ARBA" id="ARBA00001446"/>
    </source>
</evidence>
<dbReference type="SUPFAM" id="SSF51569">
    <property type="entry name" value="Aldolase"/>
    <property type="match status" value="1"/>
</dbReference>
<proteinExistence type="inferred from homology"/>
<dbReference type="InterPro" id="IPR002220">
    <property type="entry name" value="DapA-like"/>
</dbReference>
<protein>
    <recommendedName>
        <fullName evidence="4 6">5-dehydro-4-deoxyglucarate dehydratase</fullName>
        <ecNumber evidence="4 6">4.2.1.41</ecNumber>
    </recommendedName>
</protein>
<comment type="caution">
    <text evidence="8">The sequence shown here is derived from an EMBL/GenBank/DDBJ whole genome shotgun (WGS) entry which is preliminary data.</text>
</comment>